<gene>
    <name evidence="12" type="ORF">BRAFLDRAFT_89275</name>
</gene>
<evidence type="ECO:0000256" key="2">
    <source>
        <dbReference type="ARBA" id="ARBA00006003"/>
    </source>
</evidence>
<proteinExistence type="inferred from homology"/>
<evidence type="ECO:0000256" key="5">
    <source>
        <dbReference type="ARBA" id="ARBA00022692"/>
    </source>
</evidence>
<dbReference type="InterPro" id="IPR001675">
    <property type="entry name" value="Glyco_trans_29"/>
</dbReference>
<organism>
    <name type="scientific">Branchiostoma floridae</name>
    <name type="common">Florida lancelet</name>
    <name type="synonym">Amphioxus</name>
    <dbReference type="NCBI Taxonomy" id="7739"/>
    <lineage>
        <taxon>Eukaryota</taxon>
        <taxon>Metazoa</taxon>
        <taxon>Chordata</taxon>
        <taxon>Cephalochordata</taxon>
        <taxon>Leptocardii</taxon>
        <taxon>Amphioxiformes</taxon>
        <taxon>Branchiostomatidae</taxon>
        <taxon>Branchiostoma</taxon>
    </lineage>
</organism>
<keyword evidence="4" id="KW-0808">Transferase</keyword>
<evidence type="ECO:0000256" key="6">
    <source>
        <dbReference type="ARBA" id="ARBA00022968"/>
    </source>
</evidence>
<accession>C3Y5R1</accession>
<dbReference type="GO" id="GO:0008373">
    <property type="term" value="F:sialyltransferase activity"/>
    <property type="evidence" value="ECO:0007669"/>
    <property type="project" value="InterPro"/>
</dbReference>
<keyword evidence="3" id="KW-0328">Glycosyltransferase</keyword>
<feature type="transmembrane region" description="Helical" evidence="11">
    <location>
        <begin position="96"/>
        <end position="113"/>
    </location>
</feature>
<evidence type="ECO:0000256" key="7">
    <source>
        <dbReference type="ARBA" id="ARBA00022989"/>
    </source>
</evidence>
<protein>
    <submittedName>
        <fullName evidence="12">Uncharacterized protein</fullName>
    </submittedName>
</protein>
<dbReference type="InParanoid" id="C3Y5R1"/>
<dbReference type="GO" id="GO:0000139">
    <property type="term" value="C:Golgi membrane"/>
    <property type="evidence" value="ECO:0007669"/>
    <property type="project" value="UniProtKB-SubCell"/>
</dbReference>
<dbReference type="CDD" id="cd23963">
    <property type="entry name" value="GT29_ST8SIA"/>
    <property type="match status" value="1"/>
</dbReference>
<evidence type="ECO:0000256" key="11">
    <source>
        <dbReference type="SAM" id="Phobius"/>
    </source>
</evidence>
<evidence type="ECO:0000256" key="4">
    <source>
        <dbReference type="ARBA" id="ARBA00022679"/>
    </source>
</evidence>
<evidence type="ECO:0000313" key="12">
    <source>
        <dbReference type="EMBL" id="EEN64308.1"/>
    </source>
</evidence>
<name>C3Y5R1_BRAFL</name>
<sequence>MCEDWQRDFVLGPHDHLINQCNFDRQFRQEDSYGTARIRIIFIESLTYKYKMKDGLKYLGQPFFWTNEVQRAQVEAMVQINSHPDNSAMLKAVHRLGLGAVIITVLSLVYFVLMTQSVAKLVQPREELYNCCSTQDDFILTQKNTKIGMTIHYAIQKDRTYRVTSALTRMLPKTSPFSGRRFSRCSVVGNGAILSQSGCGQEIDRADYVFRCNLPPIGGKYAEDTGIKSNFTTANPISQISWIYKSLRTQQGRDKFMTDIKKFPGLLWVSAFGVKAATGISQQALRFVTQRRIRNPALVFGNPKHFINTMNYWKAHGLSNRLSTGMYMSSMALSVCDQVHLFGFWPFDKDPEDQPLAYHYYDKGKVDKVHNMPQEFLKLLEWHQQGIVNVHVHKCETGR</sequence>
<dbReference type="Pfam" id="PF00777">
    <property type="entry name" value="Glyco_transf_29"/>
    <property type="match status" value="1"/>
</dbReference>
<keyword evidence="8" id="KW-0333">Golgi apparatus</keyword>
<dbReference type="eggNOG" id="KOG2692">
    <property type="taxonomic scope" value="Eukaryota"/>
</dbReference>
<evidence type="ECO:0000256" key="8">
    <source>
        <dbReference type="ARBA" id="ARBA00023034"/>
    </source>
</evidence>
<comment type="similarity">
    <text evidence="2">Belongs to the glycosyltransferase 29 family.</text>
</comment>
<dbReference type="PANTHER" id="PTHR11987">
    <property type="entry name" value="ALPHA-2,8-SIALYLTRANSFERASE"/>
    <property type="match status" value="1"/>
</dbReference>
<keyword evidence="5 11" id="KW-0812">Transmembrane</keyword>
<keyword evidence="7 11" id="KW-1133">Transmembrane helix</keyword>
<comment type="subcellular location">
    <subcellularLocation>
        <location evidence="1">Golgi apparatus membrane</location>
        <topology evidence="1">Single-pass type II membrane protein</topology>
    </subcellularLocation>
</comment>
<evidence type="ECO:0000256" key="3">
    <source>
        <dbReference type="ARBA" id="ARBA00022676"/>
    </source>
</evidence>
<evidence type="ECO:0000256" key="1">
    <source>
        <dbReference type="ARBA" id="ARBA00004323"/>
    </source>
</evidence>
<dbReference type="InterPro" id="IPR050943">
    <property type="entry name" value="Glycosyltr_29_Sialyltrsf"/>
</dbReference>
<dbReference type="EMBL" id="GG666487">
    <property type="protein sequence ID" value="EEN64308.1"/>
    <property type="molecule type" value="Genomic_DNA"/>
</dbReference>
<evidence type="ECO:0000256" key="10">
    <source>
        <dbReference type="ARBA" id="ARBA00023180"/>
    </source>
</evidence>
<dbReference type="AlphaFoldDB" id="C3Y5R1"/>
<dbReference type="InterPro" id="IPR038578">
    <property type="entry name" value="GT29-like_sf"/>
</dbReference>
<dbReference type="STRING" id="7739.C3Y5R1"/>
<keyword evidence="6" id="KW-0735">Signal-anchor</keyword>
<keyword evidence="9 11" id="KW-0472">Membrane</keyword>
<reference evidence="12" key="1">
    <citation type="journal article" date="2008" name="Nature">
        <title>The amphioxus genome and the evolution of the chordate karyotype.</title>
        <authorList>
            <consortium name="US DOE Joint Genome Institute (JGI-PGF)"/>
            <person name="Putnam N.H."/>
            <person name="Butts T."/>
            <person name="Ferrier D.E.K."/>
            <person name="Furlong R.F."/>
            <person name="Hellsten U."/>
            <person name="Kawashima T."/>
            <person name="Robinson-Rechavi M."/>
            <person name="Shoguchi E."/>
            <person name="Terry A."/>
            <person name="Yu J.-K."/>
            <person name="Benito-Gutierrez E.L."/>
            <person name="Dubchak I."/>
            <person name="Garcia-Fernandez J."/>
            <person name="Gibson-Brown J.J."/>
            <person name="Grigoriev I.V."/>
            <person name="Horton A.C."/>
            <person name="de Jong P.J."/>
            <person name="Jurka J."/>
            <person name="Kapitonov V.V."/>
            <person name="Kohara Y."/>
            <person name="Kuroki Y."/>
            <person name="Lindquist E."/>
            <person name="Lucas S."/>
            <person name="Osoegawa K."/>
            <person name="Pennacchio L.A."/>
            <person name="Salamov A.A."/>
            <person name="Satou Y."/>
            <person name="Sauka-Spengler T."/>
            <person name="Schmutz J."/>
            <person name="Shin-I T."/>
            <person name="Toyoda A."/>
            <person name="Bronner-Fraser M."/>
            <person name="Fujiyama A."/>
            <person name="Holland L.Z."/>
            <person name="Holland P.W.H."/>
            <person name="Satoh N."/>
            <person name="Rokhsar D.S."/>
        </authorList>
    </citation>
    <scope>NUCLEOTIDE SEQUENCE [LARGE SCALE GENOMIC DNA]</scope>
    <source>
        <strain evidence="12">S238N-H82</strain>
        <tissue evidence="12">Testes</tissue>
    </source>
</reference>
<evidence type="ECO:0000256" key="9">
    <source>
        <dbReference type="ARBA" id="ARBA00023136"/>
    </source>
</evidence>
<keyword evidence="10" id="KW-0325">Glycoprotein</keyword>
<dbReference type="Gene3D" id="3.90.1480.20">
    <property type="entry name" value="Glycosyl transferase family 29"/>
    <property type="match status" value="1"/>
</dbReference>
<dbReference type="PANTHER" id="PTHR11987:SF53">
    <property type="entry name" value="ALPHA-2,8-SIALYLTRANSFERASE 8F-LIKE"/>
    <property type="match status" value="1"/>
</dbReference>